<evidence type="ECO:0000259" key="3">
    <source>
        <dbReference type="PROSITE" id="PS50157"/>
    </source>
</evidence>
<evidence type="ECO:0000313" key="5">
    <source>
        <dbReference type="Proteomes" id="UP000688137"/>
    </source>
</evidence>
<comment type="caution">
    <text evidence="4">The sequence shown here is derived from an EMBL/GenBank/DDBJ whole genome shotgun (WGS) entry which is preliminary data.</text>
</comment>
<dbReference type="PROSITE" id="PS50157">
    <property type="entry name" value="ZINC_FINGER_C2H2_2"/>
    <property type="match status" value="1"/>
</dbReference>
<reference evidence="4" key="1">
    <citation type="submission" date="2021-01" db="EMBL/GenBank/DDBJ databases">
        <authorList>
            <consortium name="Genoscope - CEA"/>
            <person name="William W."/>
        </authorList>
    </citation>
    <scope>NUCLEOTIDE SEQUENCE</scope>
</reference>
<dbReference type="AlphaFoldDB" id="A0A8S1M064"/>
<keyword evidence="1" id="KW-0862">Zinc</keyword>
<dbReference type="PROSITE" id="PS00028">
    <property type="entry name" value="ZINC_FINGER_C2H2_1"/>
    <property type="match status" value="1"/>
</dbReference>
<dbReference type="InterPro" id="IPR013087">
    <property type="entry name" value="Znf_C2H2_type"/>
</dbReference>
<evidence type="ECO:0000256" key="2">
    <source>
        <dbReference type="SAM" id="Coils"/>
    </source>
</evidence>
<dbReference type="Proteomes" id="UP000688137">
    <property type="component" value="Unassembled WGS sequence"/>
</dbReference>
<accession>A0A8S1M064</accession>
<keyword evidence="5" id="KW-1185">Reference proteome</keyword>
<keyword evidence="1" id="KW-0863">Zinc-finger</keyword>
<dbReference type="OMA" id="HQEYINN"/>
<keyword evidence="1" id="KW-0479">Metal-binding</keyword>
<sequence length="172" mass="20537">MLSEKEQIEFLGKKPPACTKSTIEKLMMNFQQISRNIDDLDQDLNQLAKRLDYLEESITEHYTLVQPQKQENKKKRRTANLIKRDFQCPYQKCDKIYGTDISLNLHIRLKHNGGSKIEREELAKKILEAKFQDEVEPEHSFNLPPNFIEDFYIHHQEYINNLEKTYNKRILL</sequence>
<feature type="domain" description="C2H2-type" evidence="3">
    <location>
        <begin position="86"/>
        <end position="116"/>
    </location>
</feature>
<dbReference type="EMBL" id="CAJJDM010000048">
    <property type="protein sequence ID" value="CAD8071962.1"/>
    <property type="molecule type" value="Genomic_DNA"/>
</dbReference>
<name>A0A8S1M064_PARPR</name>
<dbReference type="GO" id="GO:0008270">
    <property type="term" value="F:zinc ion binding"/>
    <property type="evidence" value="ECO:0007669"/>
    <property type="project" value="UniProtKB-KW"/>
</dbReference>
<keyword evidence="2" id="KW-0175">Coiled coil</keyword>
<organism evidence="4 5">
    <name type="scientific">Paramecium primaurelia</name>
    <dbReference type="NCBI Taxonomy" id="5886"/>
    <lineage>
        <taxon>Eukaryota</taxon>
        <taxon>Sar</taxon>
        <taxon>Alveolata</taxon>
        <taxon>Ciliophora</taxon>
        <taxon>Intramacronucleata</taxon>
        <taxon>Oligohymenophorea</taxon>
        <taxon>Peniculida</taxon>
        <taxon>Parameciidae</taxon>
        <taxon>Paramecium</taxon>
    </lineage>
</organism>
<evidence type="ECO:0000313" key="4">
    <source>
        <dbReference type="EMBL" id="CAD8071962.1"/>
    </source>
</evidence>
<evidence type="ECO:0000256" key="1">
    <source>
        <dbReference type="PROSITE-ProRule" id="PRU00042"/>
    </source>
</evidence>
<feature type="coiled-coil region" evidence="2">
    <location>
        <begin position="23"/>
        <end position="57"/>
    </location>
</feature>
<gene>
    <name evidence="4" type="ORF">PPRIM_AZ9-3.1.T0480139</name>
</gene>
<proteinExistence type="predicted"/>
<protein>
    <recommendedName>
        <fullName evidence="3">C2H2-type domain-containing protein</fullName>
    </recommendedName>
</protein>